<proteinExistence type="predicted"/>
<protein>
    <submittedName>
        <fullName evidence="1">Abi family protein</fullName>
    </submittedName>
</protein>
<dbReference type="Pfam" id="PF07751">
    <property type="entry name" value="Abi_2"/>
    <property type="match status" value="1"/>
</dbReference>
<gene>
    <name evidence="1" type="ORF">ACFQWB_16440</name>
</gene>
<sequence>MIKSTVPTTPLNNAYQGGPFYLLGDFMESNNIPSVKRPTTFEEQIEIFKGRGLIISDADFAIRTLQRINYYRLSAYTLSLKHNDQYLPDVTFEHVVALYEFDRRFRYLIMEMVEQVEIAFRTHISYHIAHTYGPLGHLEPKHFENHDAFLTELEKEINRSQEIFIKHHIEKYEGKIPVWVAIEVLSFGALSKLYSNMKSDDQSQIAKRNYRAPAIYLESWLKCLSYIRNICAHYGRLYNRPLTSKPRLDRKSKQLGIDQGKVFAHLYILKELIPDRSKWTDFVTRLEALLSEYKEVVELDRIGFPEDWESILMMRR</sequence>
<comment type="caution">
    <text evidence="1">The sequence shown here is derived from an EMBL/GenBank/DDBJ whole genome shotgun (WGS) entry which is preliminary data.</text>
</comment>
<reference evidence="2" key="1">
    <citation type="journal article" date="2019" name="Int. J. Syst. Evol. Microbiol.">
        <title>The Global Catalogue of Microorganisms (GCM) 10K type strain sequencing project: providing services to taxonomists for standard genome sequencing and annotation.</title>
        <authorList>
            <consortium name="The Broad Institute Genomics Platform"/>
            <consortium name="The Broad Institute Genome Sequencing Center for Infectious Disease"/>
            <person name="Wu L."/>
            <person name="Ma J."/>
        </authorList>
    </citation>
    <scope>NUCLEOTIDE SEQUENCE [LARGE SCALE GENOMIC DNA]</scope>
    <source>
        <strain evidence="2">JCM 18657</strain>
    </source>
</reference>
<dbReference type="InterPro" id="IPR011664">
    <property type="entry name" value="Abi_system_AbiD/AbiF-like"/>
</dbReference>
<evidence type="ECO:0000313" key="2">
    <source>
        <dbReference type="Proteomes" id="UP001596528"/>
    </source>
</evidence>
<keyword evidence="2" id="KW-1185">Reference proteome</keyword>
<name>A0ABW2V7H2_9BACL</name>
<evidence type="ECO:0000313" key="1">
    <source>
        <dbReference type="EMBL" id="MFC7751508.1"/>
    </source>
</evidence>
<dbReference type="InterPro" id="IPR017034">
    <property type="entry name" value="Abi_system_AbiD/AbiF"/>
</dbReference>
<accession>A0ABW2V7H2</accession>
<dbReference type="RefSeq" id="WP_170209592.1">
    <property type="nucleotide sequence ID" value="NZ_JBHTGQ010000045.1"/>
</dbReference>
<dbReference type="PIRSF" id="PIRSF034934">
    <property type="entry name" value="AbiF_AbiD"/>
    <property type="match status" value="1"/>
</dbReference>
<dbReference type="EMBL" id="JBHTGQ010000045">
    <property type="protein sequence ID" value="MFC7751508.1"/>
    <property type="molecule type" value="Genomic_DNA"/>
</dbReference>
<organism evidence="1 2">
    <name type="scientific">Paenibacillus thermoaerophilus</name>
    <dbReference type="NCBI Taxonomy" id="1215385"/>
    <lineage>
        <taxon>Bacteria</taxon>
        <taxon>Bacillati</taxon>
        <taxon>Bacillota</taxon>
        <taxon>Bacilli</taxon>
        <taxon>Bacillales</taxon>
        <taxon>Paenibacillaceae</taxon>
        <taxon>Paenibacillus</taxon>
    </lineage>
</organism>
<dbReference type="Proteomes" id="UP001596528">
    <property type="component" value="Unassembled WGS sequence"/>
</dbReference>